<dbReference type="KEGG" id="cthr:CTHT_0046600"/>
<dbReference type="GeneID" id="18258698"/>
<feature type="compositionally biased region" description="Low complexity" evidence="1">
    <location>
        <begin position="35"/>
        <end position="44"/>
    </location>
</feature>
<organism evidence="4">
    <name type="scientific">Chaetomium thermophilum (strain DSM 1495 / CBS 144.50 / IMI 039719)</name>
    <name type="common">Thermochaetoides thermophila</name>
    <dbReference type="NCBI Taxonomy" id="759272"/>
    <lineage>
        <taxon>Eukaryota</taxon>
        <taxon>Fungi</taxon>
        <taxon>Dikarya</taxon>
        <taxon>Ascomycota</taxon>
        <taxon>Pezizomycotina</taxon>
        <taxon>Sordariomycetes</taxon>
        <taxon>Sordariomycetidae</taxon>
        <taxon>Sordariales</taxon>
        <taxon>Chaetomiaceae</taxon>
        <taxon>Thermochaetoides</taxon>
    </lineage>
</organism>
<dbReference type="Proteomes" id="UP000008066">
    <property type="component" value="Unassembled WGS sequence"/>
</dbReference>
<feature type="region of interest" description="Disordered" evidence="1">
    <location>
        <begin position="566"/>
        <end position="596"/>
    </location>
</feature>
<dbReference type="PROSITE" id="PS50181">
    <property type="entry name" value="FBOX"/>
    <property type="match status" value="1"/>
</dbReference>
<feature type="region of interest" description="Disordered" evidence="1">
    <location>
        <begin position="1"/>
        <end position="269"/>
    </location>
</feature>
<reference evidence="3 4" key="1">
    <citation type="journal article" date="2011" name="Cell">
        <title>Insight into structure and assembly of the nuclear pore complex by utilizing the genome of a eukaryotic thermophile.</title>
        <authorList>
            <person name="Amlacher S."/>
            <person name="Sarges P."/>
            <person name="Flemming D."/>
            <person name="van Noort V."/>
            <person name="Kunze R."/>
            <person name="Devos D.P."/>
            <person name="Arumugam M."/>
            <person name="Bork P."/>
            <person name="Hurt E."/>
        </authorList>
    </citation>
    <scope>NUCLEOTIDE SEQUENCE [LARGE SCALE GENOMIC DNA]</scope>
    <source>
        <strain evidence="4">DSM 1495 / CBS 144.50 / IMI 039719</strain>
    </source>
</reference>
<dbReference type="RefSeq" id="XP_006695038.1">
    <property type="nucleotide sequence ID" value="XM_006694975.1"/>
</dbReference>
<dbReference type="OMA" id="SDSFYMA"/>
<evidence type="ECO:0000259" key="2">
    <source>
        <dbReference type="PROSITE" id="PS50181"/>
    </source>
</evidence>
<dbReference type="STRING" id="759272.G0S9P2"/>
<keyword evidence="4" id="KW-1185">Reference proteome</keyword>
<feature type="compositionally biased region" description="Low complexity" evidence="1">
    <location>
        <begin position="172"/>
        <end position="183"/>
    </location>
</feature>
<dbReference type="AlphaFoldDB" id="G0S9P2"/>
<dbReference type="EMBL" id="GL988043">
    <property type="protein sequence ID" value="EGS20153.1"/>
    <property type="molecule type" value="Genomic_DNA"/>
</dbReference>
<accession>G0S9P2</accession>
<sequence length="716" mass="77001">MTPSNGVNSVNGVNGVNSLNGVANKTKPTTRRVPAKVVVPALPLNYPQRPLKTTTTVTKATEVTSPTSNPQSIAPQPTAEKLAQDVIGKPASSDLALGPSKKLNPTAPAISFKQDPASEPSTASVVADEREKDTPPVSSALPKRINSPARQRPPGPANPAPEAQTAPGGVIPEASHPAPHPAALMNRPAFHQPHPSNGSLVFGGIHDSNASSPAPRSGSFPPPGLLPYPPVTGVDGYGRPLVDGYPPNLAASHHGPPTPHSFQGSQSSVQADEHAVFNHYPAVNGHNGYPVDPTAQAPIPVLGLHPPMNGVSSVAAYQSVRIQDEALFFLRNGFPDDTWNDCVIKVRFADSPEFRVLATGHRFIFSRSPTLATVMKAQRTMPGSEIFLEAHDKYIRPDVMWYALRTLYGWPIAEGPLPSELQPRDVRDDFDTALSYLATGRFLRLPWVHAVGSARASYLLCWDTIEQAVKFVSQAVALSPRDDGFGVSELLSHVLDFLVHHFPTNLVLDTNAGDLGFSRLPPVPSQKSATPPIVNGTSHSRQPSVAHIPKNPRLSANHRLSQIKFGDISPLNGANNNPNGKAAPSESVQSPRAPSPNDTLFSRILLNLPFELLKQVLEHPNLGKLNGELSPVARQSIISDIIAEREARRMRTLEKVDHPQLRTFQDRLDNAGAPLVVSCIEDFWVNSMGFKEEVFSGDLPYLVHTWTQGSASSVGP</sequence>
<feature type="compositionally biased region" description="Polar residues" evidence="1">
    <location>
        <begin position="260"/>
        <end position="269"/>
    </location>
</feature>
<name>G0S9P2_CHATD</name>
<feature type="compositionally biased region" description="Polar residues" evidence="1">
    <location>
        <begin position="525"/>
        <end position="543"/>
    </location>
</feature>
<feature type="compositionally biased region" description="Pro residues" evidence="1">
    <location>
        <begin position="220"/>
        <end position="230"/>
    </location>
</feature>
<feature type="compositionally biased region" description="Low complexity" evidence="1">
    <location>
        <begin position="572"/>
        <end position="584"/>
    </location>
</feature>
<feature type="compositionally biased region" description="Polar residues" evidence="1">
    <location>
        <begin position="586"/>
        <end position="596"/>
    </location>
</feature>
<feature type="region of interest" description="Disordered" evidence="1">
    <location>
        <begin position="519"/>
        <end position="553"/>
    </location>
</feature>
<dbReference type="eggNOG" id="ENOG502SGJJ">
    <property type="taxonomic scope" value="Eukaryota"/>
</dbReference>
<evidence type="ECO:0000313" key="4">
    <source>
        <dbReference type="Proteomes" id="UP000008066"/>
    </source>
</evidence>
<gene>
    <name evidence="3" type="ORF">CTHT_0046600</name>
</gene>
<dbReference type="HOGENOM" id="CLU_023631_0_0_1"/>
<dbReference type="OrthoDB" id="5329403at2759"/>
<evidence type="ECO:0000313" key="3">
    <source>
        <dbReference type="EMBL" id="EGS20153.1"/>
    </source>
</evidence>
<dbReference type="InterPro" id="IPR001810">
    <property type="entry name" value="F-box_dom"/>
</dbReference>
<protein>
    <recommendedName>
        <fullName evidence="2">F-box domain-containing protein</fullName>
    </recommendedName>
</protein>
<feature type="compositionally biased region" description="Low complexity" evidence="1">
    <location>
        <begin position="1"/>
        <end position="22"/>
    </location>
</feature>
<evidence type="ECO:0000256" key="1">
    <source>
        <dbReference type="SAM" id="MobiDB-lite"/>
    </source>
</evidence>
<feature type="domain" description="F-box" evidence="2">
    <location>
        <begin position="602"/>
        <end position="650"/>
    </location>
</feature>
<feature type="compositionally biased region" description="Low complexity" evidence="1">
    <location>
        <begin position="53"/>
        <end position="67"/>
    </location>
</feature>
<proteinExistence type="predicted"/>